<organism evidence="5 6">
    <name type="scientific">Escallonia rubra</name>
    <dbReference type="NCBI Taxonomy" id="112253"/>
    <lineage>
        <taxon>Eukaryota</taxon>
        <taxon>Viridiplantae</taxon>
        <taxon>Streptophyta</taxon>
        <taxon>Embryophyta</taxon>
        <taxon>Tracheophyta</taxon>
        <taxon>Spermatophyta</taxon>
        <taxon>Magnoliopsida</taxon>
        <taxon>eudicotyledons</taxon>
        <taxon>Gunneridae</taxon>
        <taxon>Pentapetalae</taxon>
        <taxon>asterids</taxon>
        <taxon>campanulids</taxon>
        <taxon>Escalloniales</taxon>
        <taxon>Escalloniaceae</taxon>
        <taxon>Escallonia</taxon>
    </lineage>
</organism>
<gene>
    <name evidence="5" type="ORF">RJ640_024151</name>
</gene>
<keyword evidence="6" id="KW-1185">Reference proteome</keyword>
<dbReference type="InterPro" id="IPR002885">
    <property type="entry name" value="PPR_rpt"/>
</dbReference>
<dbReference type="EMBL" id="JAVXUO010002044">
    <property type="protein sequence ID" value="KAK2976744.1"/>
    <property type="molecule type" value="Genomic_DNA"/>
</dbReference>
<evidence type="ECO:0000256" key="1">
    <source>
        <dbReference type="ARBA" id="ARBA00006643"/>
    </source>
</evidence>
<feature type="repeat" description="PPR" evidence="3">
    <location>
        <begin position="268"/>
        <end position="302"/>
    </location>
</feature>
<dbReference type="PANTHER" id="PTHR47926:SF373">
    <property type="entry name" value="TETRATRICOPEPTIDE-LIKE HELICAL DOMAIN SUPERFAMILY, DYW DOMAIN-CONTAINING PROTEIN"/>
    <property type="match status" value="1"/>
</dbReference>
<name>A0AA88QTB0_9ASTE</name>
<dbReference type="PANTHER" id="PTHR47926">
    <property type="entry name" value="PENTATRICOPEPTIDE REPEAT-CONTAINING PROTEIN"/>
    <property type="match status" value="1"/>
</dbReference>
<accession>A0AA88QTB0</accession>
<dbReference type="InterPro" id="IPR011990">
    <property type="entry name" value="TPR-like_helical_dom_sf"/>
</dbReference>
<dbReference type="InterPro" id="IPR046960">
    <property type="entry name" value="PPR_At4g14850-like_plant"/>
</dbReference>
<dbReference type="GO" id="GO:0009451">
    <property type="term" value="P:RNA modification"/>
    <property type="evidence" value="ECO:0007669"/>
    <property type="project" value="InterPro"/>
</dbReference>
<evidence type="ECO:0000313" key="6">
    <source>
        <dbReference type="Proteomes" id="UP001187471"/>
    </source>
</evidence>
<dbReference type="FunFam" id="1.25.40.10:FF:000344">
    <property type="entry name" value="Pentatricopeptide repeat-containing protein"/>
    <property type="match status" value="1"/>
</dbReference>
<dbReference type="GO" id="GO:0003723">
    <property type="term" value="F:RNA binding"/>
    <property type="evidence" value="ECO:0007669"/>
    <property type="project" value="InterPro"/>
</dbReference>
<dbReference type="Proteomes" id="UP001187471">
    <property type="component" value="Unassembled WGS sequence"/>
</dbReference>
<evidence type="ECO:0000256" key="2">
    <source>
        <dbReference type="ARBA" id="ARBA00022737"/>
    </source>
</evidence>
<feature type="domain" description="DYW" evidence="4">
    <location>
        <begin position="584"/>
        <end position="676"/>
    </location>
</feature>
<dbReference type="AlphaFoldDB" id="A0AA88QTB0"/>
<dbReference type="InterPro" id="IPR046849">
    <property type="entry name" value="E2_motif"/>
</dbReference>
<protein>
    <recommendedName>
        <fullName evidence="4">DYW domain-containing protein</fullName>
    </recommendedName>
</protein>
<proteinExistence type="inferred from homology"/>
<dbReference type="Pfam" id="PF01535">
    <property type="entry name" value="PPR"/>
    <property type="match status" value="1"/>
</dbReference>
<evidence type="ECO:0000259" key="4">
    <source>
        <dbReference type="Pfam" id="PF14432"/>
    </source>
</evidence>
<sequence>MTAVAKSNRLSRHFSTAHQYLQTLASSFRNPNLLAEDLLSKVLDEDPGIKTLEKVHSKVISDQNLCSNPSLAIKLMRAYSACGQPNVTRHIFDEIAELNIVFFNVMIRSYVNNHLYREALLVYQNLHNYNISPDHYTFPCVLKACSGSGNLRVGFQFHAVVVKKGLDSNLYVGNGLVAMYGKCDIIADARKVLDEMPKRDVVSWNSMVAGYARNGRFNDALDVCKIMLSSGFKPDAGTMASLLPAVTNTSSDDVVFVKYMFENYGRECLVSWNVMIAVYVNNSMPAQAVELYSQMQACGIEPDAITLSSLLPACGDLSALLLGRRIHEYVERNRLRPNLLLENALVDMYAKCGCLSDAREVFDGMEIRDVVSWTSMISAYGMSGQGHNAVKLFSELKDSGLNPDSIAFVSILSACSHAGLLDEGRFCFKIMTKEYRIVPRIEHFACMVDLLGRAGKLNEAYSFVLSMPMEPNERIWGALLSACRIHSNMDIGLVAADHLFQLAPEQGGYYVLLSNIYAKAARWEDVTTIRSIMKVRGIKKMPGVSNVEVNNRVYNFLAGDQSHPQSKEIYEELDVLVGKMKEAGYAPETDSALHDLEEEDKGIHLTVHSEKLAIAFAIISTKPLTPIRITKNLRVCGDCHVAAKLISKITGREIMVRDTNRFHHIQNGLCSCGDYW</sequence>
<dbReference type="FunFam" id="1.25.40.10:FF:002148">
    <property type="entry name" value="Pentatricopeptide repeat-containing protein At2g29760, chloroplastic"/>
    <property type="match status" value="1"/>
</dbReference>
<dbReference type="Pfam" id="PF14432">
    <property type="entry name" value="DYW_deaminase"/>
    <property type="match status" value="1"/>
</dbReference>
<evidence type="ECO:0000256" key="3">
    <source>
        <dbReference type="PROSITE-ProRule" id="PRU00708"/>
    </source>
</evidence>
<dbReference type="Pfam" id="PF20431">
    <property type="entry name" value="E_motif"/>
    <property type="match status" value="1"/>
</dbReference>
<dbReference type="InterPro" id="IPR032867">
    <property type="entry name" value="DYW_dom"/>
</dbReference>
<comment type="caution">
    <text evidence="5">The sequence shown here is derived from an EMBL/GenBank/DDBJ whole genome shotgun (WGS) entry which is preliminary data.</text>
</comment>
<feature type="repeat" description="PPR" evidence="3">
    <location>
        <begin position="200"/>
        <end position="234"/>
    </location>
</feature>
<dbReference type="GO" id="GO:0008270">
    <property type="term" value="F:zinc ion binding"/>
    <property type="evidence" value="ECO:0007669"/>
    <property type="project" value="InterPro"/>
</dbReference>
<dbReference type="Pfam" id="PF13041">
    <property type="entry name" value="PPR_2"/>
    <property type="match status" value="4"/>
</dbReference>
<keyword evidence="2" id="KW-0677">Repeat</keyword>
<reference evidence="5" key="1">
    <citation type="submission" date="2022-12" db="EMBL/GenBank/DDBJ databases">
        <title>Draft genome assemblies for two species of Escallonia (Escalloniales).</title>
        <authorList>
            <person name="Chanderbali A."/>
            <person name="Dervinis C."/>
            <person name="Anghel I."/>
            <person name="Soltis D."/>
            <person name="Soltis P."/>
            <person name="Zapata F."/>
        </authorList>
    </citation>
    <scope>NUCLEOTIDE SEQUENCE</scope>
    <source>
        <strain evidence="5">UCBG92.1500</strain>
        <tissue evidence="5">Leaf</tissue>
    </source>
</reference>
<feature type="repeat" description="PPR" evidence="3">
    <location>
        <begin position="369"/>
        <end position="403"/>
    </location>
</feature>
<dbReference type="InterPro" id="IPR046848">
    <property type="entry name" value="E_motif"/>
</dbReference>
<evidence type="ECO:0000313" key="5">
    <source>
        <dbReference type="EMBL" id="KAK2976744.1"/>
    </source>
</evidence>
<comment type="similarity">
    <text evidence="1">Belongs to the PPR family. PCMP-H subfamily.</text>
</comment>
<dbReference type="PROSITE" id="PS51375">
    <property type="entry name" value="PPR"/>
    <property type="match status" value="4"/>
</dbReference>
<dbReference type="NCBIfam" id="TIGR00756">
    <property type="entry name" value="PPR"/>
    <property type="match status" value="5"/>
</dbReference>
<dbReference type="Pfam" id="PF20430">
    <property type="entry name" value="Eplus_motif"/>
    <property type="match status" value="1"/>
</dbReference>
<dbReference type="Gene3D" id="1.25.40.10">
    <property type="entry name" value="Tetratricopeptide repeat domain"/>
    <property type="match status" value="4"/>
</dbReference>
<feature type="repeat" description="PPR" evidence="3">
    <location>
        <begin position="99"/>
        <end position="133"/>
    </location>
</feature>